<name>A0A3B0YP55_9ZZZZ</name>
<dbReference type="AlphaFoldDB" id="A0A3B0YP55"/>
<proteinExistence type="predicted"/>
<organism evidence="1">
    <name type="scientific">hydrothermal vent metagenome</name>
    <dbReference type="NCBI Taxonomy" id="652676"/>
    <lineage>
        <taxon>unclassified sequences</taxon>
        <taxon>metagenomes</taxon>
        <taxon>ecological metagenomes</taxon>
    </lineage>
</organism>
<dbReference type="GO" id="GO:0008237">
    <property type="term" value="F:metallopeptidase activity"/>
    <property type="evidence" value="ECO:0007669"/>
    <property type="project" value="InterPro"/>
</dbReference>
<protein>
    <submittedName>
        <fullName evidence="1">Uncharacterized protein</fullName>
    </submittedName>
</protein>
<dbReference type="EMBL" id="UOFK01000116">
    <property type="protein sequence ID" value="VAW77317.1"/>
    <property type="molecule type" value="Genomic_DNA"/>
</dbReference>
<gene>
    <name evidence="1" type="ORF">MNBD_GAMMA13-262</name>
</gene>
<dbReference type="Pfam" id="PF09471">
    <property type="entry name" value="Peptidase_M64"/>
    <property type="match status" value="1"/>
</dbReference>
<dbReference type="InterPro" id="IPR024079">
    <property type="entry name" value="MetalloPept_cat_dom_sf"/>
</dbReference>
<evidence type="ECO:0000313" key="1">
    <source>
        <dbReference type="EMBL" id="VAW77317.1"/>
    </source>
</evidence>
<accession>A0A3B0YP55</accession>
<sequence>MYIPKIIVFCLFYCVSAFAYAEPITNIQNTGDSANRVDIVVLGDGYTAGEISSGKYANDVDTAITNIFNQEPFKEYKAFFNIHRIDVTSVDSGISKPGSPKNTALDAFYNCANTRRLICLSASGNTTARNIVTNSVDANQQDIQLVIVNDSEYGGSGGFRAVFSTHPAASDIALHELGHSFGRLADEYSLGTCTTTLEPSEVNVTLQTQRNLIKWNASGGPPNGWIEFDTQIPTTGNTSTLIPGLYIGGKYCTSGVYRATYDSKMRSLNRPFNQIGQEQLIKRIYNIVSPIDRVTPLTTTLVLREGESRTFSVISPVIDAGNRSFTTTWDIDGEIVGSGTDFTVLNQNQYADGLHTLKVVVHDPTPKIRNHTAPEESTESFKWEIDFQSIITEIVSPANNSQFTASAVTFKWTIASDATTAWLYVGSRLGGQDILNSRIGINTTAYILANLPEDGQVIYVRFWTRQAGAWSFVDYNYIANSPPT</sequence>
<reference evidence="1" key="1">
    <citation type="submission" date="2018-06" db="EMBL/GenBank/DDBJ databases">
        <authorList>
            <person name="Zhirakovskaya E."/>
        </authorList>
    </citation>
    <scope>NUCLEOTIDE SEQUENCE</scope>
</reference>
<dbReference type="InterPro" id="IPR019026">
    <property type="entry name" value="Peptidase_M64_IgA"/>
</dbReference>
<dbReference type="Gene3D" id="3.40.390.10">
    <property type="entry name" value="Collagenase (Catalytic Domain)"/>
    <property type="match status" value="1"/>
</dbReference>